<feature type="compositionally biased region" description="Low complexity" evidence="3">
    <location>
        <begin position="146"/>
        <end position="167"/>
    </location>
</feature>
<accession>A0ABR2UHH2</accession>
<dbReference type="PROSITE" id="PS50048">
    <property type="entry name" value="ZN2_CY6_FUNGAL_2"/>
    <property type="match status" value="1"/>
</dbReference>
<keyword evidence="4" id="KW-0472">Membrane</keyword>
<feature type="domain" description="Zn(2)-C6 fungal-type" evidence="5">
    <location>
        <begin position="61"/>
        <end position="89"/>
    </location>
</feature>
<feature type="transmembrane region" description="Helical" evidence="4">
    <location>
        <begin position="418"/>
        <end position="440"/>
    </location>
</feature>
<reference evidence="6 7" key="1">
    <citation type="journal article" date="2024" name="J. Plant Pathol.">
        <title>Sequence and assembly of the genome of Seiridium unicorne, isolate CBS 538.82, causal agent of cypress canker disease.</title>
        <authorList>
            <person name="Scali E."/>
            <person name="Rocca G.D."/>
            <person name="Danti R."/>
            <person name="Garbelotto M."/>
            <person name="Barberini S."/>
            <person name="Baroncelli R."/>
            <person name="Emiliani G."/>
        </authorList>
    </citation>
    <scope>NUCLEOTIDE SEQUENCE [LARGE SCALE GENOMIC DNA]</scope>
    <source>
        <strain evidence="6 7">BM-138-508</strain>
    </source>
</reference>
<dbReference type="Pfam" id="PF00172">
    <property type="entry name" value="Zn_clus"/>
    <property type="match status" value="1"/>
</dbReference>
<dbReference type="Pfam" id="PF11951">
    <property type="entry name" value="Fungal_trans_2"/>
    <property type="match status" value="1"/>
</dbReference>
<sequence>MSLSAKDPTYQHGFRQSGTRRLTNLWIRLTRPPDRKIRFLSLGRGGVGRDDEGRQDWYTTGCFTCKARHASCDEKKPVCSNCERLSLHCQPSEFIIRSAWCPTTDTAEQQPAQEVGVASNDSDPAPSSSPDTPRRNTSPVPSIFPASNEPAVSRSSSSPSAPSPHSAGKPVPRSISTEVAHLLSVYSTGVATWMDVFDHTGSYRYEVPRRCLTSELLTSCVCAFTAKQLSLVSPGAIWSVPAARYYGDALRLLIQHLDSSPGATPGDSLTANMLLSSYEMLEDHGYEHQRHLRGAATLIKMQGINANSQGMDRANFWIFVRHDITIALENESPLYFSPKDWHVKWDEDETDEDVLGNRLMWLVARAIDYTYAPDRPASPDNTLQVIHSETVAWLDNLPPSFQGVKYGNADTFGLGKTYFAVPTAAAAMMWYHLLLILLWADTTSQDVSRASQIQYHASEIANIALSELPPSVRAFSAQPLFMAAKHINGISKRTKLWALLDDLEIRYGFNFRRRVHDLQRLAELSS</sequence>
<name>A0ABR2UHH2_9PEZI</name>
<keyword evidence="4" id="KW-0812">Transmembrane</keyword>
<evidence type="ECO:0000256" key="2">
    <source>
        <dbReference type="ARBA" id="ARBA00023242"/>
    </source>
</evidence>
<evidence type="ECO:0000256" key="4">
    <source>
        <dbReference type="SAM" id="Phobius"/>
    </source>
</evidence>
<dbReference type="InterPro" id="IPR001138">
    <property type="entry name" value="Zn2Cys6_DnaBD"/>
</dbReference>
<dbReference type="CDD" id="cd12148">
    <property type="entry name" value="fungal_TF_MHR"/>
    <property type="match status" value="1"/>
</dbReference>
<organism evidence="6 7">
    <name type="scientific">Seiridium unicorne</name>
    <dbReference type="NCBI Taxonomy" id="138068"/>
    <lineage>
        <taxon>Eukaryota</taxon>
        <taxon>Fungi</taxon>
        <taxon>Dikarya</taxon>
        <taxon>Ascomycota</taxon>
        <taxon>Pezizomycotina</taxon>
        <taxon>Sordariomycetes</taxon>
        <taxon>Xylariomycetidae</taxon>
        <taxon>Amphisphaeriales</taxon>
        <taxon>Sporocadaceae</taxon>
        <taxon>Seiridium</taxon>
    </lineage>
</organism>
<dbReference type="EMBL" id="JARVKF010000430">
    <property type="protein sequence ID" value="KAK9414078.1"/>
    <property type="molecule type" value="Genomic_DNA"/>
</dbReference>
<feature type="region of interest" description="Disordered" evidence="3">
    <location>
        <begin position="106"/>
        <end position="172"/>
    </location>
</feature>
<evidence type="ECO:0000256" key="1">
    <source>
        <dbReference type="ARBA" id="ARBA00004123"/>
    </source>
</evidence>
<evidence type="ECO:0000256" key="3">
    <source>
        <dbReference type="SAM" id="MobiDB-lite"/>
    </source>
</evidence>
<dbReference type="Proteomes" id="UP001408356">
    <property type="component" value="Unassembled WGS sequence"/>
</dbReference>
<evidence type="ECO:0000313" key="7">
    <source>
        <dbReference type="Proteomes" id="UP001408356"/>
    </source>
</evidence>
<keyword evidence="7" id="KW-1185">Reference proteome</keyword>
<comment type="subcellular location">
    <subcellularLocation>
        <location evidence="1">Nucleus</location>
    </subcellularLocation>
</comment>
<dbReference type="InterPro" id="IPR021858">
    <property type="entry name" value="Fun_TF"/>
</dbReference>
<keyword evidence="2" id="KW-0539">Nucleus</keyword>
<dbReference type="InterPro" id="IPR036864">
    <property type="entry name" value="Zn2-C6_fun-type_DNA-bd_sf"/>
</dbReference>
<evidence type="ECO:0000313" key="6">
    <source>
        <dbReference type="EMBL" id="KAK9414078.1"/>
    </source>
</evidence>
<keyword evidence="4" id="KW-1133">Transmembrane helix</keyword>
<dbReference type="PANTHER" id="PTHR37534:SF9">
    <property type="entry name" value="ZN(II)2CYS6 TRANSCRIPTION FACTOR (EUROFUNG)"/>
    <property type="match status" value="1"/>
</dbReference>
<proteinExistence type="predicted"/>
<comment type="caution">
    <text evidence="6">The sequence shown here is derived from an EMBL/GenBank/DDBJ whole genome shotgun (WGS) entry which is preliminary data.</text>
</comment>
<protein>
    <submittedName>
        <fullName evidence="6">Zn(2)-C6 fungal-type domain-containing protein</fullName>
    </submittedName>
</protein>
<dbReference type="PANTHER" id="PTHR37534">
    <property type="entry name" value="TRANSCRIPTIONAL ACTIVATOR PROTEIN UGA3"/>
    <property type="match status" value="1"/>
</dbReference>
<feature type="compositionally biased region" description="Low complexity" evidence="3">
    <location>
        <begin position="118"/>
        <end position="131"/>
    </location>
</feature>
<dbReference type="Gene3D" id="4.10.240.10">
    <property type="entry name" value="Zn(2)-C6 fungal-type DNA-binding domain"/>
    <property type="match status" value="1"/>
</dbReference>
<dbReference type="PROSITE" id="PS00463">
    <property type="entry name" value="ZN2_CY6_FUNGAL_1"/>
    <property type="match status" value="1"/>
</dbReference>
<dbReference type="SUPFAM" id="SSF57701">
    <property type="entry name" value="Zn2/Cys6 DNA-binding domain"/>
    <property type="match status" value="1"/>
</dbReference>
<dbReference type="CDD" id="cd00067">
    <property type="entry name" value="GAL4"/>
    <property type="match status" value="1"/>
</dbReference>
<evidence type="ECO:0000259" key="5">
    <source>
        <dbReference type="PROSITE" id="PS50048"/>
    </source>
</evidence>
<gene>
    <name evidence="6" type="ORF">SUNI508_11404</name>
</gene>